<name>A0A1Y5FA37_9BACT</name>
<protein>
    <recommendedName>
        <fullName evidence="3">Response regulatory domain-containing protein</fullName>
    </recommendedName>
</protein>
<dbReference type="AlphaFoldDB" id="A0A1Y5FA37"/>
<dbReference type="InterPro" id="IPR011990">
    <property type="entry name" value="TPR-like_helical_dom_sf"/>
</dbReference>
<evidence type="ECO:0000259" key="3">
    <source>
        <dbReference type="PROSITE" id="PS50110"/>
    </source>
</evidence>
<evidence type="ECO:0000256" key="2">
    <source>
        <dbReference type="PROSITE-ProRule" id="PRU00339"/>
    </source>
</evidence>
<comment type="caution">
    <text evidence="4">The sequence shown here is derived from an EMBL/GenBank/DDBJ whole genome shotgun (WGS) entry which is preliminary data.</text>
</comment>
<dbReference type="PROSITE" id="PS50110">
    <property type="entry name" value="RESPONSE_REGULATORY"/>
    <property type="match status" value="1"/>
</dbReference>
<evidence type="ECO:0000313" key="4">
    <source>
        <dbReference type="EMBL" id="OUR98529.1"/>
    </source>
</evidence>
<dbReference type="PROSITE" id="PS50005">
    <property type="entry name" value="TPR"/>
    <property type="match status" value="1"/>
</dbReference>
<evidence type="ECO:0000313" key="5">
    <source>
        <dbReference type="Proteomes" id="UP000196531"/>
    </source>
</evidence>
<proteinExistence type="predicted"/>
<feature type="domain" description="Response regulatory" evidence="3">
    <location>
        <begin position="22"/>
        <end position="142"/>
    </location>
</feature>
<evidence type="ECO:0000256" key="1">
    <source>
        <dbReference type="PROSITE-ProRule" id="PRU00169"/>
    </source>
</evidence>
<accession>A0A1Y5FA37</accession>
<dbReference type="Proteomes" id="UP000196531">
    <property type="component" value="Unassembled WGS sequence"/>
</dbReference>
<dbReference type="GO" id="GO:0000160">
    <property type="term" value="P:phosphorelay signal transduction system"/>
    <property type="evidence" value="ECO:0007669"/>
    <property type="project" value="InterPro"/>
</dbReference>
<gene>
    <name evidence="4" type="ORF">A9Q84_03710</name>
</gene>
<dbReference type="InterPro" id="IPR019734">
    <property type="entry name" value="TPR_rpt"/>
</dbReference>
<sequence>MIFEDMDPKVVANINNFLGDKKALIVDARKTSKSTVKKMLVASGVKMSHIFNATSLSDARDIIIDLKIDIVITASEVQKEKGMKLIEDHQKVFPNRSAAIFILMSEANSPASACAILDTEIDDYLAEPFTAKSLAENFINIVQKKMETSNFLTFYHRVKEHIFLNKLDEAEDDLLQLMQIEDYLDETFYLEGLINKKHGDFEKSLLSFKKSVEVNPRHYLSLQELIDGHTKLKQYAKAYEFSFASLKNYPIDPEKLPNLIRLSLTNQKYEDLIRYAKFFSSLDEQCPATKTSIAASLVLCSKYFFNNDNRKQGIQTLLEAVKASSGKLSILHNIIETFIANKESKLAYEILNKFSPLHGKNPIFKLLEIEICFILEDVQTVLTKGIPLAESGHANKKVFEAVIVSSIKTDRKKSSIENLIDKAQTKFPDSIDYFSSLYKK</sequence>
<dbReference type="Gene3D" id="1.25.40.10">
    <property type="entry name" value="Tetratricopeptide repeat domain"/>
    <property type="match status" value="1"/>
</dbReference>
<keyword evidence="2" id="KW-0802">TPR repeat</keyword>
<organism evidence="4 5">
    <name type="scientific">Halobacteriovorax marinus</name>
    <dbReference type="NCBI Taxonomy" id="97084"/>
    <lineage>
        <taxon>Bacteria</taxon>
        <taxon>Pseudomonadati</taxon>
        <taxon>Bdellovibrionota</taxon>
        <taxon>Bacteriovoracia</taxon>
        <taxon>Bacteriovoracales</taxon>
        <taxon>Halobacteriovoraceae</taxon>
        <taxon>Halobacteriovorax</taxon>
    </lineage>
</organism>
<dbReference type="InterPro" id="IPR001789">
    <property type="entry name" value="Sig_transdc_resp-reg_receiver"/>
</dbReference>
<dbReference type="SUPFAM" id="SSF52172">
    <property type="entry name" value="CheY-like"/>
    <property type="match status" value="1"/>
</dbReference>
<reference evidence="5" key="1">
    <citation type="journal article" date="2017" name="Proc. Natl. Acad. Sci. U.S.A.">
        <title>Simulation of Deepwater Horizon oil plume reveals substrate specialization within a complex community of hydrocarbon-degraders.</title>
        <authorList>
            <person name="Hu P."/>
            <person name="Dubinsky E.A."/>
            <person name="Probst A.J."/>
            <person name="Wang J."/>
            <person name="Sieber C.M.K."/>
            <person name="Tom L.M."/>
            <person name="Gardinali P."/>
            <person name="Banfield J.F."/>
            <person name="Atlas R.M."/>
            <person name="Andersen G.L."/>
        </authorList>
    </citation>
    <scope>NUCLEOTIDE SEQUENCE [LARGE SCALE GENOMIC DNA]</scope>
</reference>
<dbReference type="SUPFAM" id="SSF48452">
    <property type="entry name" value="TPR-like"/>
    <property type="match status" value="1"/>
</dbReference>
<feature type="repeat" description="TPR" evidence="2">
    <location>
        <begin position="185"/>
        <end position="218"/>
    </location>
</feature>
<dbReference type="EMBL" id="MAAO01000004">
    <property type="protein sequence ID" value="OUR98529.1"/>
    <property type="molecule type" value="Genomic_DNA"/>
</dbReference>
<dbReference type="Gene3D" id="3.40.50.2300">
    <property type="match status" value="1"/>
</dbReference>
<dbReference type="InterPro" id="IPR011006">
    <property type="entry name" value="CheY-like_superfamily"/>
</dbReference>
<comment type="caution">
    <text evidence="1">Lacks conserved residue(s) required for the propagation of feature annotation.</text>
</comment>